<accession>A0ABT1NFD8</accession>
<keyword evidence="6 9" id="KW-1133">Transmembrane helix</keyword>
<evidence type="ECO:0000256" key="6">
    <source>
        <dbReference type="ARBA" id="ARBA00022989"/>
    </source>
</evidence>
<dbReference type="PANTHER" id="PTHR33989">
    <property type="match status" value="1"/>
</dbReference>
<evidence type="ECO:0000256" key="1">
    <source>
        <dbReference type="ARBA" id="ARBA00004651"/>
    </source>
</evidence>
<evidence type="ECO:0000256" key="5">
    <source>
        <dbReference type="ARBA" id="ARBA00022692"/>
    </source>
</evidence>
<comment type="subcellular location">
    <subcellularLocation>
        <location evidence="1">Cell membrane</location>
        <topology evidence="1">Multi-pass membrane protein</topology>
    </subcellularLocation>
</comment>
<dbReference type="InterPro" id="IPR003352">
    <property type="entry name" value="PTS_EIIC"/>
</dbReference>
<dbReference type="PROSITE" id="PS51105">
    <property type="entry name" value="PTS_EIIC_TYPE_3"/>
    <property type="match status" value="1"/>
</dbReference>
<feature type="transmembrane region" description="Helical" evidence="9">
    <location>
        <begin position="365"/>
        <end position="384"/>
    </location>
</feature>
<dbReference type="InterPro" id="IPR004501">
    <property type="entry name" value="PTS_EIIC_3"/>
</dbReference>
<evidence type="ECO:0000256" key="4">
    <source>
        <dbReference type="ARBA" id="ARBA00022597"/>
    </source>
</evidence>
<evidence type="ECO:0000256" key="9">
    <source>
        <dbReference type="SAM" id="Phobius"/>
    </source>
</evidence>
<evidence type="ECO:0000256" key="2">
    <source>
        <dbReference type="ARBA" id="ARBA00022448"/>
    </source>
</evidence>
<evidence type="ECO:0000313" key="11">
    <source>
        <dbReference type="EMBL" id="MCQ1528556.1"/>
    </source>
</evidence>
<comment type="caution">
    <text evidence="11">The sequence shown here is derived from an EMBL/GenBank/DDBJ whole genome shotgun (WGS) entry which is preliminary data.</text>
</comment>
<dbReference type="Pfam" id="PF02378">
    <property type="entry name" value="PTS_EIIC"/>
    <property type="match status" value="1"/>
</dbReference>
<dbReference type="InterPro" id="IPR051088">
    <property type="entry name" value="PTS_Sugar-EIIC/EIIB"/>
</dbReference>
<dbReference type="PIRSF" id="PIRSF006351">
    <property type="entry name" value="PTS_EIIC-Cellobiose"/>
    <property type="match status" value="1"/>
</dbReference>
<feature type="transmembrane region" description="Helical" evidence="9">
    <location>
        <begin position="220"/>
        <end position="243"/>
    </location>
</feature>
<gene>
    <name evidence="11" type="ORF">LJD61_03230</name>
</gene>
<organism evidence="11 12">
    <name type="scientific">Lutispora saccharofermentans</name>
    <dbReference type="NCBI Taxonomy" id="3024236"/>
    <lineage>
        <taxon>Bacteria</taxon>
        <taxon>Bacillati</taxon>
        <taxon>Bacillota</taxon>
        <taxon>Clostridia</taxon>
        <taxon>Lutisporales</taxon>
        <taxon>Lutisporaceae</taxon>
        <taxon>Lutispora</taxon>
    </lineage>
</organism>
<feature type="transmembrane region" description="Helical" evidence="9">
    <location>
        <begin position="280"/>
        <end position="300"/>
    </location>
</feature>
<evidence type="ECO:0000256" key="7">
    <source>
        <dbReference type="ARBA" id="ARBA00023136"/>
    </source>
</evidence>
<evidence type="ECO:0000259" key="10">
    <source>
        <dbReference type="PROSITE" id="PS51105"/>
    </source>
</evidence>
<feature type="transmembrane region" description="Helical" evidence="9">
    <location>
        <begin position="390"/>
        <end position="410"/>
    </location>
</feature>
<keyword evidence="3 8" id="KW-1003">Cell membrane</keyword>
<keyword evidence="5 9" id="KW-0812">Transmembrane</keyword>
<feature type="domain" description="PTS EIIC type-3" evidence="10">
    <location>
        <begin position="7"/>
        <end position="410"/>
    </location>
</feature>
<evidence type="ECO:0000313" key="12">
    <source>
        <dbReference type="Proteomes" id="UP001651880"/>
    </source>
</evidence>
<dbReference type="RefSeq" id="WP_255226077.1">
    <property type="nucleotide sequence ID" value="NZ_JAJEKE010000002.1"/>
</dbReference>
<sequence length="437" mass="46336">MSFNSWMEKKFVPVAGKIGSQRHLAAIRDGFIGIMPIVLAGSFAVLLNNTLGAWIKPLGSILGPINGNVWWGTFAMIALLATFSIGYNLAKGYGEDGLAAGVISIASFIVTLPQAHGEAGWGYLFWGYLDARGLFTGIIVALIATEIFVKLTKKGLVIKMPDNVPPAVGKAFASVIPGFVAIFIFGALTYIISALGLGSLYDIILNVIQKPLMGLGQGMASVILIPILINLLWFFGLHGANIFEPIMQSIYLPALTENYEAVMNGLPAPHLITKAFYDSYIHLGGSGATLALLLAIFIVAKKKQDYKAVAKLSLAPGIFQINESVMYGLPIVLNPVLFIPFLIVPGVLSFIAYLATALGIVPPTYVAAPWISPVGIGAFLATGAKGIGSVMAALLALVNFAVATLIYLPFVRIAEKQASAGEKEKIVTAKKGEKLNA</sequence>
<keyword evidence="2 8" id="KW-0813">Transport</keyword>
<dbReference type="InterPro" id="IPR004796">
    <property type="entry name" value="PTS_IIC_cello"/>
</dbReference>
<proteinExistence type="predicted"/>
<keyword evidence="4 8" id="KW-0762">Sugar transport</keyword>
<feature type="transmembrane region" description="Helical" evidence="9">
    <location>
        <begin position="30"/>
        <end position="49"/>
    </location>
</feature>
<dbReference type="PANTHER" id="PTHR33989:SF4">
    <property type="entry name" value="PTS SYSTEM N,N'-DIACETYLCHITOBIOSE-SPECIFIC EIIC COMPONENT"/>
    <property type="match status" value="1"/>
</dbReference>
<feature type="transmembrane region" description="Helical" evidence="9">
    <location>
        <begin position="134"/>
        <end position="152"/>
    </location>
</feature>
<protein>
    <recommendedName>
        <fullName evidence="8">Permease IIC component</fullName>
    </recommendedName>
</protein>
<keyword evidence="7 8" id="KW-0472">Membrane</keyword>
<reference evidence="11 12" key="1">
    <citation type="submission" date="2021-10" db="EMBL/GenBank/DDBJ databases">
        <title>Lutispora strain m25 sp. nov., a thermophilic, non-spore-forming bacterium isolated from a lab-scale methanogenic bioreactor digesting anaerobic sludge.</title>
        <authorList>
            <person name="El Houari A."/>
            <person name="Mcdonald J."/>
        </authorList>
    </citation>
    <scope>NUCLEOTIDE SEQUENCE [LARGE SCALE GENOMIC DNA]</scope>
    <source>
        <strain evidence="12">m25</strain>
    </source>
</reference>
<feature type="transmembrane region" description="Helical" evidence="9">
    <location>
        <begin position="97"/>
        <end position="114"/>
    </location>
</feature>
<evidence type="ECO:0000256" key="3">
    <source>
        <dbReference type="ARBA" id="ARBA00022475"/>
    </source>
</evidence>
<dbReference type="EMBL" id="JAJEKE010000002">
    <property type="protein sequence ID" value="MCQ1528556.1"/>
    <property type="molecule type" value="Genomic_DNA"/>
</dbReference>
<feature type="transmembrane region" description="Helical" evidence="9">
    <location>
        <begin position="69"/>
        <end position="90"/>
    </location>
</feature>
<dbReference type="Proteomes" id="UP001651880">
    <property type="component" value="Unassembled WGS sequence"/>
</dbReference>
<feature type="transmembrane region" description="Helical" evidence="9">
    <location>
        <begin position="338"/>
        <end position="358"/>
    </location>
</feature>
<keyword evidence="12" id="KW-1185">Reference proteome</keyword>
<comment type="function">
    <text evidence="8">The phosphoenolpyruvate-dependent sugar phosphotransferase system (PTS), a major carbohydrate active -transport system, catalyzes the phosphorylation of incoming sugar substrates concomitant with their translocation across the cell membrane.</text>
</comment>
<evidence type="ECO:0000256" key="8">
    <source>
        <dbReference type="PIRNR" id="PIRNR006351"/>
    </source>
</evidence>
<name>A0ABT1NFD8_9FIRM</name>
<dbReference type="NCBIfam" id="TIGR00410">
    <property type="entry name" value="lacE"/>
    <property type="match status" value="1"/>
</dbReference>